<dbReference type="SUPFAM" id="SSF88659">
    <property type="entry name" value="Sigma3 and sigma4 domains of RNA polymerase sigma factors"/>
    <property type="match status" value="1"/>
</dbReference>
<evidence type="ECO:0000256" key="1">
    <source>
        <dbReference type="ARBA" id="ARBA00008720"/>
    </source>
</evidence>
<dbReference type="STRING" id="290054.SAMN02745114_01082"/>
<dbReference type="OrthoDB" id="6392at2"/>
<evidence type="ECO:0000313" key="5">
    <source>
        <dbReference type="EMBL" id="SJZ60257.1"/>
    </source>
</evidence>
<dbReference type="PANTHER" id="PTHR40083:SF1">
    <property type="entry name" value="UPF0122 PROTEIN YLXM"/>
    <property type="match status" value="1"/>
</dbReference>
<dbReference type="NCBIfam" id="NF045758">
    <property type="entry name" value="YlxM"/>
    <property type="match status" value="1"/>
</dbReference>
<dbReference type="Proteomes" id="UP000190657">
    <property type="component" value="Unassembled WGS sequence"/>
</dbReference>
<dbReference type="Pfam" id="PF04297">
    <property type="entry name" value="UPF0122"/>
    <property type="match status" value="1"/>
</dbReference>
<accession>A0A1T4M043</accession>
<keyword evidence="6" id="KW-1185">Reference proteome</keyword>
<dbReference type="InterPro" id="IPR007394">
    <property type="entry name" value="UPF0122"/>
</dbReference>
<organism evidence="5 6">
    <name type="scientific">Eubacterium coprostanoligenes</name>
    <dbReference type="NCBI Taxonomy" id="290054"/>
    <lineage>
        <taxon>Bacteria</taxon>
        <taxon>Bacillati</taxon>
        <taxon>Bacillota</taxon>
        <taxon>Clostridia</taxon>
        <taxon>Eubacteriales</taxon>
        <taxon>Eubacteriaceae</taxon>
        <taxon>Eubacterium</taxon>
    </lineage>
</organism>
<comment type="similarity">
    <text evidence="1 3">Belongs to the UPF0122 family.</text>
</comment>
<dbReference type="PANTHER" id="PTHR40083">
    <property type="entry name" value="UPF0122 PROTEIN CBO2450/CLC_2298"/>
    <property type="match status" value="1"/>
</dbReference>
<dbReference type="EMBL" id="FUWW01000010">
    <property type="protein sequence ID" value="SJZ60257.1"/>
    <property type="molecule type" value="Genomic_DNA"/>
</dbReference>
<evidence type="ECO:0000256" key="4">
    <source>
        <dbReference type="SAM" id="Coils"/>
    </source>
</evidence>
<gene>
    <name evidence="5" type="ORF">SAMN02745114_01082</name>
</gene>
<sequence length="121" mass="13967">MAKNLEISYLLDFYGECLTEKQRSFIDFYYNDDLSLSEIAENENITRQGVRDAIKRAENTLIDLENKLGFAKKSSELTKCLNDISECADQIYDFNLTTNVSKDINDNVAKIKALCEYLNRM</sequence>
<dbReference type="Gene3D" id="1.10.10.10">
    <property type="entry name" value="Winged helix-like DNA-binding domain superfamily/Winged helix DNA-binding domain"/>
    <property type="match status" value="1"/>
</dbReference>
<dbReference type="RefSeq" id="WP_078768558.1">
    <property type="nucleotide sequence ID" value="NZ_FUWW01000010.1"/>
</dbReference>
<evidence type="ECO:0000256" key="2">
    <source>
        <dbReference type="ARBA" id="ARBA00024764"/>
    </source>
</evidence>
<reference evidence="5 6" key="1">
    <citation type="submission" date="2017-02" db="EMBL/GenBank/DDBJ databases">
        <authorList>
            <person name="Peterson S.W."/>
        </authorList>
    </citation>
    <scope>NUCLEOTIDE SEQUENCE [LARGE SCALE GENOMIC DNA]</scope>
    <source>
        <strain evidence="5 6">ATCC 51222</strain>
    </source>
</reference>
<keyword evidence="4" id="KW-0175">Coiled coil</keyword>
<evidence type="ECO:0000256" key="3">
    <source>
        <dbReference type="HAMAP-Rule" id="MF_00245"/>
    </source>
</evidence>
<comment type="function">
    <text evidence="2 3">Might take part in the signal recognition particle (SRP) pathway. This is inferred from the conservation of its genetic proximity to ftsY/ffh. May be a regulatory protein.</text>
</comment>
<proteinExistence type="inferred from homology"/>
<feature type="coiled-coil region" evidence="4">
    <location>
        <begin position="47"/>
        <end position="74"/>
    </location>
</feature>
<dbReference type="InterPro" id="IPR054831">
    <property type="entry name" value="UPF0122_fam_protein"/>
</dbReference>
<evidence type="ECO:0000313" key="6">
    <source>
        <dbReference type="Proteomes" id="UP000190657"/>
    </source>
</evidence>
<name>A0A1T4M043_9FIRM</name>
<dbReference type="InterPro" id="IPR036388">
    <property type="entry name" value="WH-like_DNA-bd_sf"/>
</dbReference>
<protein>
    <recommendedName>
        <fullName evidence="3">UPF0122 protein SAMN02745114_01082</fullName>
    </recommendedName>
</protein>
<dbReference type="HAMAP" id="MF_00245">
    <property type="entry name" value="UPF0122"/>
    <property type="match status" value="1"/>
</dbReference>
<dbReference type="InterPro" id="IPR013324">
    <property type="entry name" value="RNA_pol_sigma_r3/r4-like"/>
</dbReference>
<dbReference type="AlphaFoldDB" id="A0A1T4M043"/>